<comment type="catalytic activity">
    <reaction evidence="7">
        <text>L-cysteinyl-[prolipoprotein] + a 1,2-diacyl-sn-glycero-3-phospho-(1'-sn-glycerol) = an S-1,2-diacyl-sn-glyceryl-L-cysteinyl-[prolipoprotein] + sn-glycerol 1-phosphate + H(+)</text>
        <dbReference type="Rhea" id="RHEA:56712"/>
        <dbReference type="Rhea" id="RHEA-COMP:14679"/>
        <dbReference type="Rhea" id="RHEA-COMP:14680"/>
        <dbReference type="ChEBI" id="CHEBI:15378"/>
        <dbReference type="ChEBI" id="CHEBI:29950"/>
        <dbReference type="ChEBI" id="CHEBI:57685"/>
        <dbReference type="ChEBI" id="CHEBI:64716"/>
        <dbReference type="ChEBI" id="CHEBI:140658"/>
        <dbReference type="EC" id="2.5.1.145"/>
    </reaction>
</comment>
<keyword evidence="6 7" id="KW-0472">Membrane</keyword>
<dbReference type="Proteomes" id="UP000569951">
    <property type="component" value="Unassembled WGS sequence"/>
</dbReference>
<evidence type="ECO:0000256" key="6">
    <source>
        <dbReference type="ARBA" id="ARBA00023136"/>
    </source>
</evidence>
<feature type="transmembrane region" description="Helical" evidence="7">
    <location>
        <begin position="194"/>
        <end position="211"/>
    </location>
</feature>
<evidence type="ECO:0000313" key="9">
    <source>
        <dbReference type="Proteomes" id="UP000569951"/>
    </source>
</evidence>
<evidence type="ECO:0000256" key="3">
    <source>
        <dbReference type="ARBA" id="ARBA00022679"/>
    </source>
</evidence>
<feature type="transmembrane region" description="Helical" evidence="7">
    <location>
        <begin position="42"/>
        <end position="66"/>
    </location>
</feature>
<feature type="transmembrane region" description="Helical" evidence="7">
    <location>
        <begin position="258"/>
        <end position="282"/>
    </location>
</feature>
<evidence type="ECO:0000256" key="1">
    <source>
        <dbReference type="ARBA" id="ARBA00007150"/>
    </source>
</evidence>
<feature type="binding site" evidence="7">
    <location>
        <position position="131"/>
    </location>
    <ligand>
        <name>a 1,2-diacyl-sn-glycero-3-phospho-(1'-sn-glycerol)</name>
        <dbReference type="ChEBI" id="CHEBI:64716"/>
    </ligand>
</feature>
<dbReference type="HAMAP" id="MF_01147">
    <property type="entry name" value="Lgt"/>
    <property type="match status" value="1"/>
</dbReference>
<feature type="transmembrane region" description="Helical" evidence="7">
    <location>
        <begin position="6"/>
        <end position="30"/>
    </location>
</feature>
<dbReference type="EC" id="2.5.1.145" evidence="7"/>
<dbReference type="InterPro" id="IPR001640">
    <property type="entry name" value="Lgt"/>
</dbReference>
<organism evidence="8 9">
    <name type="scientific">Deinobacterium chartae</name>
    <dbReference type="NCBI Taxonomy" id="521158"/>
    <lineage>
        <taxon>Bacteria</taxon>
        <taxon>Thermotogati</taxon>
        <taxon>Deinococcota</taxon>
        <taxon>Deinococci</taxon>
        <taxon>Deinococcales</taxon>
        <taxon>Deinococcaceae</taxon>
        <taxon>Deinobacterium</taxon>
    </lineage>
</organism>
<feature type="transmembrane region" description="Helical" evidence="7">
    <location>
        <begin position="86"/>
        <end position="106"/>
    </location>
</feature>
<dbReference type="NCBIfam" id="NF000784">
    <property type="entry name" value="PRK00052.4-5"/>
    <property type="match status" value="1"/>
</dbReference>
<reference evidence="8 9" key="1">
    <citation type="submission" date="2020-08" db="EMBL/GenBank/DDBJ databases">
        <title>Genomic Encyclopedia of Type Strains, Phase IV (KMG-IV): sequencing the most valuable type-strain genomes for metagenomic binning, comparative biology and taxonomic classification.</title>
        <authorList>
            <person name="Goeker M."/>
        </authorList>
    </citation>
    <scope>NUCLEOTIDE SEQUENCE [LARGE SCALE GENOMIC DNA]</scope>
    <source>
        <strain evidence="8 9">DSM 21458</strain>
    </source>
</reference>
<gene>
    <name evidence="7" type="primary">lgt</name>
    <name evidence="8" type="ORF">HNR42_003095</name>
</gene>
<comment type="subcellular location">
    <subcellularLocation>
        <location evidence="7">Cell membrane</location>
        <topology evidence="7">Multi-pass membrane protein</topology>
    </subcellularLocation>
</comment>
<comment type="function">
    <text evidence="7">Catalyzes the transfer of the diacylglyceryl group from phosphatidylglycerol to the sulfhydryl group of the N-terminal cysteine of a prolipoprotein, the first step in the formation of mature lipoproteins.</text>
</comment>
<dbReference type="GO" id="GO:0005886">
    <property type="term" value="C:plasma membrane"/>
    <property type="evidence" value="ECO:0007669"/>
    <property type="project" value="UniProtKB-SubCell"/>
</dbReference>
<name>A0A841I6Y1_9DEIO</name>
<sequence>MDPIFIQIGSFTIAWYGVLMTAGILGGAIIGQRLAKARGLNASLFSDMAFWLVVWGIIGARIGFIVTSPQDFVGKGFIDYINIRAGGLSIHGGLIAGLLAFAYYVWRYKLNFYRYVDIMTPAIGLGVIGGRLGNIMNGSDTVGRLTGWPVGFTWPTWATGFPGVCKTAGGGYDLVGYAPCIEAAVRGPVHFTQLYGVIIGIILLVASFYWLRSKRPGWAFWQLVLWYSLLRAGVEETFRLNPLSWPVFLSEGPDASGIGLFTLTQVVSIPLIIVAIIMLVIIRKRPEEPVVLPAPETNPTPQVKNA</sequence>
<keyword evidence="5 7" id="KW-1133">Transmembrane helix</keyword>
<dbReference type="Pfam" id="PF01790">
    <property type="entry name" value="LGT"/>
    <property type="match status" value="1"/>
</dbReference>
<dbReference type="GO" id="GO:0008961">
    <property type="term" value="F:phosphatidylglycerol-prolipoprotein diacylglyceryl transferase activity"/>
    <property type="evidence" value="ECO:0007669"/>
    <property type="project" value="UniProtKB-UniRule"/>
</dbReference>
<comment type="pathway">
    <text evidence="7">Protein modification; lipoprotein biosynthesis (diacylglyceryl transfer).</text>
</comment>
<keyword evidence="8" id="KW-0449">Lipoprotein</keyword>
<evidence type="ECO:0000256" key="4">
    <source>
        <dbReference type="ARBA" id="ARBA00022692"/>
    </source>
</evidence>
<comment type="caution">
    <text evidence="8">The sequence shown here is derived from an EMBL/GenBank/DDBJ whole genome shotgun (WGS) entry which is preliminary data.</text>
</comment>
<evidence type="ECO:0000256" key="7">
    <source>
        <dbReference type="HAMAP-Rule" id="MF_01147"/>
    </source>
</evidence>
<dbReference type="GO" id="GO:0042158">
    <property type="term" value="P:lipoprotein biosynthetic process"/>
    <property type="evidence" value="ECO:0007669"/>
    <property type="project" value="UniProtKB-UniRule"/>
</dbReference>
<keyword evidence="2 7" id="KW-1003">Cell membrane</keyword>
<keyword evidence="3 7" id="KW-0808">Transferase</keyword>
<proteinExistence type="inferred from homology"/>
<dbReference type="EMBL" id="JACHHG010000013">
    <property type="protein sequence ID" value="MBB6099642.1"/>
    <property type="molecule type" value="Genomic_DNA"/>
</dbReference>
<dbReference type="AlphaFoldDB" id="A0A841I6Y1"/>
<protein>
    <recommendedName>
        <fullName evidence="7">Phosphatidylglycerol--prolipoprotein diacylglyceryl transferase</fullName>
        <ecNumber evidence="7">2.5.1.145</ecNumber>
    </recommendedName>
</protein>
<comment type="similarity">
    <text evidence="1 7">Belongs to the Lgt family.</text>
</comment>
<evidence type="ECO:0000256" key="5">
    <source>
        <dbReference type="ARBA" id="ARBA00022989"/>
    </source>
</evidence>
<keyword evidence="9" id="KW-1185">Reference proteome</keyword>
<evidence type="ECO:0000313" key="8">
    <source>
        <dbReference type="EMBL" id="MBB6099642.1"/>
    </source>
</evidence>
<dbReference type="RefSeq" id="WP_183988385.1">
    <property type="nucleotide sequence ID" value="NZ_JACHHG010000013.1"/>
</dbReference>
<evidence type="ECO:0000256" key="2">
    <source>
        <dbReference type="ARBA" id="ARBA00022475"/>
    </source>
</evidence>
<accession>A0A841I6Y1</accession>
<dbReference type="PANTHER" id="PTHR30589">
    <property type="entry name" value="PROLIPOPROTEIN DIACYLGLYCERYL TRANSFERASE"/>
    <property type="match status" value="1"/>
</dbReference>
<dbReference type="PANTHER" id="PTHR30589:SF0">
    <property type="entry name" value="PHOSPHATIDYLGLYCEROL--PROLIPOPROTEIN DIACYLGLYCERYL TRANSFERASE"/>
    <property type="match status" value="1"/>
</dbReference>
<dbReference type="UniPathway" id="UPA00664"/>
<keyword evidence="4 7" id="KW-0812">Transmembrane</keyword>